<evidence type="ECO:0000256" key="8">
    <source>
        <dbReference type="ARBA" id="ARBA00023157"/>
    </source>
</evidence>
<dbReference type="EMBL" id="DYVX01000044">
    <property type="protein sequence ID" value="HJF91785.1"/>
    <property type="molecule type" value="Genomic_DNA"/>
</dbReference>
<gene>
    <name evidence="12" type="ORF">K8W02_05290</name>
</gene>
<dbReference type="OrthoDB" id="6278496at2"/>
<dbReference type="GO" id="GO:0008237">
    <property type="term" value="F:metallopeptidase activity"/>
    <property type="evidence" value="ECO:0007669"/>
    <property type="project" value="UniProtKB-KW"/>
</dbReference>
<evidence type="ECO:0000256" key="1">
    <source>
        <dbReference type="ARBA" id="ARBA00008721"/>
    </source>
</evidence>
<dbReference type="Pfam" id="PF13004">
    <property type="entry name" value="BACON"/>
    <property type="match status" value="1"/>
</dbReference>
<evidence type="ECO:0000256" key="7">
    <source>
        <dbReference type="ARBA" id="ARBA00023049"/>
    </source>
</evidence>
<dbReference type="SUPFAM" id="SSF55486">
    <property type="entry name" value="Metalloproteases ('zincins'), catalytic domain"/>
    <property type="match status" value="2"/>
</dbReference>
<dbReference type="Gene3D" id="2.60.40.10">
    <property type="entry name" value="Immunoglobulins"/>
    <property type="match status" value="1"/>
</dbReference>
<keyword evidence="8" id="KW-1015">Disulfide bond</keyword>
<comment type="similarity">
    <text evidence="1">Belongs to the peptidase M43B family.</text>
</comment>
<dbReference type="Pfam" id="PF05572">
    <property type="entry name" value="Peptidase_M43"/>
    <property type="match status" value="1"/>
</dbReference>
<dbReference type="InterPro" id="IPR013783">
    <property type="entry name" value="Ig-like_fold"/>
</dbReference>
<evidence type="ECO:0000313" key="12">
    <source>
        <dbReference type="EMBL" id="HJF91785.1"/>
    </source>
</evidence>
<keyword evidence="6" id="KW-0862">Zinc</keyword>
<evidence type="ECO:0000313" key="13">
    <source>
        <dbReference type="Proteomes" id="UP000717835"/>
    </source>
</evidence>
<evidence type="ECO:0000256" key="9">
    <source>
        <dbReference type="SAM" id="SignalP"/>
    </source>
</evidence>
<feature type="domain" description="Peptidase M43 pregnancy-associated plasma-A" evidence="10">
    <location>
        <begin position="298"/>
        <end position="408"/>
    </location>
</feature>
<keyword evidence="12" id="KW-0449">Lipoprotein</keyword>
<proteinExistence type="inferred from homology"/>
<keyword evidence="5" id="KW-0378">Hydrolase</keyword>
<dbReference type="Proteomes" id="UP000717835">
    <property type="component" value="Unassembled WGS sequence"/>
</dbReference>
<evidence type="ECO:0000256" key="3">
    <source>
        <dbReference type="ARBA" id="ARBA00022723"/>
    </source>
</evidence>
<organism evidence="12 13">
    <name type="scientific">Mediterranea massiliensis</name>
    <dbReference type="NCBI Taxonomy" id="1841865"/>
    <lineage>
        <taxon>Bacteria</taxon>
        <taxon>Pseudomonadati</taxon>
        <taxon>Bacteroidota</taxon>
        <taxon>Bacteroidia</taxon>
        <taxon>Bacteroidales</taxon>
        <taxon>Bacteroidaceae</taxon>
        <taxon>Mediterranea</taxon>
    </lineage>
</organism>
<dbReference type="RefSeq" id="WP_022021821.1">
    <property type="nucleotide sequence ID" value="NZ_CAUDDV010000002.1"/>
</dbReference>
<keyword evidence="7" id="KW-0482">Metalloprotease</keyword>
<evidence type="ECO:0000259" key="11">
    <source>
        <dbReference type="Pfam" id="PF13004"/>
    </source>
</evidence>
<dbReference type="InterPro" id="IPR023852">
    <property type="entry name" value="Metalloproteinase_lipop_BF0631"/>
</dbReference>
<accession>A0A921HVR2</accession>
<evidence type="ECO:0000256" key="2">
    <source>
        <dbReference type="ARBA" id="ARBA00022670"/>
    </source>
</evidence>
<keyword evidence="3" id="KW-0479">Metal-binding</keyword>
<reference evidence="12" key="1">
    <citation type="journal article" date="2021" name="PeerJ">
        <title>Extensive microbial diversity within the chicken gut microbiome revealed by metagenomics and culture.</title>
        <authorList>
            <person name="Gilroy R."/>
            <person name="Ravi A."/>
            <person name="Getino M."/>
            <person name="Pursley I."/>
            <person name="Horton D.L."/>
            <person name="Alikhan N.F."/>
            <person name="Baker D."/>
            <person name="Gharbi K."/>
            <person name="Hall N."/>
            <person name="Watson M."/>
            <person name="Adriaenssens E.M."/>
            <person name="Foster-Nyarko E."/>
            <person name="Jarju S."/>
            <person name="Secka A."/>
            <person name="Antonio M."/>
            <person name="Oren A."/>
            <person name="Chaudhuri R.R."/>
            <person name="La Ragione R."/>
            <person name="Hildebrand F."/>
            <person name="Pallen M.J."/>
        </authorList>
    </citation>
    <scope>NUCLEOTIDE SEQUENCE</scope>
    <source>
        <strain evidence="12">CHK55-1828</strain>
    </source>
</reference>
<evidence type="ECO:0000259" key="10">
    <source>
        <dbReference type="Pfam" id="PF05572"/>
    </source>
</evidence>
<name>A0A921HVR2_9BACT</name>
<evidence type="ECO:0000256" key="5">
    <source>
        <dbReference type="ARBA" id="ARBA00022801"/>
    </source>
</evidence>
<protein>
    <submittedName>
        <fullName evidence="12">Zinc-dependent metalloproteinase lipoprotein</fullName>
    </submittedName>
</protein>
<dbReference type="CDD" id="cd14948">
    <property type="entry name" value="BACON"/>
    <property type="match status" value="1"/>
</dbReference>
<comment type="caution">
    <text evidence="12">The sequence shown here is derived from an EMBL/GenBank/DDBJ whole genome shotgun (WGS) entry which is preliminary data.</text>
</comment>
<dbReference type="PROSITE" id="PS51257">
    <property type="entry name" value="PROKAR_LIPOPROTEIN"/>
    <property type="match status" value="1"/>
</dbReference>
<evidence type="ECO:0000256" key="4">
    <source>
        <dbReference type="ARBA" id="ARBA00022729"/>
    </source>
</evidence>
<dbReference type="PANTHER" id="PTHR47466">
    <property type="match status" value="1"/>
</dbReference>
<reference evidence="12" key="2">
    <citation type="submission" date="2021-09" db="EMBL/GenBank/DDBJ databases">
        <authorList>
            <person name="Gilroy R."/>
        </authorList>
    </citation>
    <scope>NUCLEOTIDE SEQUENCE</scope>
    <source>
        <strain evidence="12">CHK55-1828</strain>
    </source>
</reference>
<dbReference type="InterPro" id="IPR024361">
    <property type="entry name" value="BACON"/>
</dbReference>
<dbReference type="AlphaFoldDB" id="A0A921HVR2"/>
<keyword evidence="2" id="KW-0645">Protease</keyword>
<dbReference type="Gene3D" id="3.40.390.10">
    <property type="entry name" value="Collagenase (Catalytic Domain)"/>
    <property type="match status" value="1"/>
</dbReference>
<sequence>MKLKLIYLLSFFCLLMAGCSDDDPALTLSQTEFKEISNEGGLCKIEIATNNEWTATSDNDWCKVSKEEGVLSHTLVVEVEGNLGEARTGRVTVSSLGADYVITISQQGLEEGKELKYRIPIVFHIIYADENDSTQNLPASSVYAMLDDVNRMYRNAGGANAVDLNMEFVLAETDPQGNLLKEPGIDRVKWLTAELDPTDVMEDNTRKYVHFLWEPNDYVNVLLYRFTSGNILGISTFPYTTASHPMEGTDVLPDMNITLANLTYVRGVSINSSFVGNVDDALTPYAPESYKEIITKQVDDGITLAHELGHYFGLRHAFSESNVGCMDTDFCGDTPSYNYQDYTTFVQGIYQQMSVEGYAATFDWESLFKRTNCRTGEEFTSHNIMDYAYSYLDEFTADQRLRVRHVLDYSPMIPGPKQTRAYLSTKAVSDGPMDLPFSVSNCGPRGLMLKH</sequence>
<dbReference type="PANTHER" id="PTHR47466:SF1">
    <property type="entry name" value="METALLOPROTEASE MEP1 (AFU_ORTHOLOGUE AFUA_1G07730)-RELATED"/>
    <property type="match status" value="1"/>
</dbReference>
<dbReference type="InterPro" id="IPR008754">
    <property type="entry name" value="Peptidase_M43"/>
</dbReference>
<feature type="chain" id="PRO_5036882236" evidence="9">
    <location>
        <begin position="18"/>
        <end position="451"/>
    </location>
</feature>
<feature type="signal peptide" evidence="9">
    <location>
        <begin position="1"/>
        <end position="17"/>
    </location>
</feature>
<keyword evidence="4 9" id="KW-0732">Signal</keyword>
<dbReference type="GO" id="GO:0046872">
    <property type="term" value="F:metal ion binding"/>
    <property type="evidence" value="ECO:0007669"/>
    <property type="project" value="UniProtKB-KW"/>
</dbReference>
<dbReference type="GO" id="GO:0006508">
    <property type="term" value="P:proteolysis"/>
    <property type="evidence" value="ECO:0007669"/>
    <property type="project" value="UniProtKB-KW"/>
</dbReference>
<dbReference type="NCBIfam" id="TIGR03952">
    <property type="entry name" value="metzin_BF0631"/>
    <property type="match status" value="1"/>
</dbReference>
<evidence type="ECO:0000256" key="6">
    <source>
        <dbReference type="ARBA" id="ARBA00022833"/>
    </source>
</evidence>
<dbReference type="InterPro" id="IPR024079">
    <property type="entry name" value="MetalloPept_cat_dom_sf"/>
</dbReference>
<feature type="domain" description="BACON" evidence="11">
    <location>
        <begin position="52"/>
        <end position="106"/>
    </location>
</feature>